<accession>A0A8H7Y6X5</accession>
<protein>
    <recommendedName>
        <fullName evidence="3">Protein ZIP4 homolog</fullName>
    </recommendedName>
</protein>
<dbReference type="Pfam" id="PF08631">
    <property type="entry name" value="SPO22"/>
    <property type="match status" value="2"/>
</dbReference>
<dbReference type="InterPro" id="IPR013940">
    <property type="entry name" value="Spo22/ZIP4/TEX11"/>
</dbReference>
<dbReference type="InterPro" id="IPR039057">
    <property type="entry name" value="Spo22/ZIP4"/>
</dbReference>
<sequence>MSPEKSSRKKEPLKSLQDIYASILELLSTIKVLLDESKKTRRTSLDEKLIRLASLAESFTEQRPKSPKSTWTHLADSLDQEGVNLWNISGLIHKAPDEVGQTHIATLRLAAFRLVEAGLEMNPGIESRSFSLIHVLHLASKTGMCLSESGQNVLAVGVLTSAAKFEEQLRNVDILEDSQRRSIACATVVYYSSRMEAAWKDGNDSLAEYMSRKITDDKQRLTLLPSHAQELLAYKLHQIAGSFLTTAQAGSKTADAIEWLQRAFSVADQLEDTTSSGVTGLKLTIMRTLARAYFMSEAYDRAESVLDELIPIIDASNDHTTSEYQELRWLRLSVLKKRNAGDASLLNGLLWDMKKLRIIFVLMYCKLTAFKSIIEHMEFSELNITDVLQDLRTLNHHYTLVTAVHQHALEQCLKRHKTEPDHIHRLILSMIIHCSKDDDHTRAMKTLDSTFTSVCDADVELPSVICTACLTLIWQYGGRHYKSKKWSEAAEWYMAGSHNLFRTNSPLTSAKCFRKAALCHIEQGEYSLASTVIRRCSTAEAATHYIIFLTAVHQGLESEAIRAIQDMLKAPDFDRKMLLVATQISHQSEMKPVLLVVLESLLKTLNIGSNGEVVVEAMTLMRCIVKLVLNLLLEPAANKPVLIDTVVKQFRSARILTEAAVSQKVVPLVFKDISWLWRTAYNCAVQGCAEWENAGDEISELFDIARELLDCCCQASPVEADAGLCLHLASASFAAVSGRVFSAREVMATTGAIGDDHMRAVLAQIKKAMAKITDISRQNNVQDTRDSDRIQHFLYALRVFQAEFSAHLKDWEQLSQVIDDIANSGPLAFGTYEAIADILASTPFSKPYIRFSTVLSKCLEAILRASLHHNSLSVEKFSRWLRAICTISLSKDTTADRQKAIGYFEHAVTVLKDHHEGESEAYPMDERQWLLATAYNTGTECLHASLFEEAKRWFEVSTVICRFVPGGKQRSEKVCASCLQQAKPPTEHSSMISTIQSPDFGDLQSFIISIWAPTFEFFNTPSWFFGSVTKNVPCRSLQAASVCWSFSGQSSKT</sequence>
<dbReference type="GO" id="GO:0090173">
    <property type="term" value="P:regulation of synaptonemal complex assembly"/>
    <property type="evidence" value="ECO:0007669"/>
    <property type="project" value="InterPro"/>
</dbReference>
<gene>
    <name evidence="2" type="ORF">JR316_001459</name>
</gene>
<dbReference type="EMBL" id="JAFIQS010000001">
    <property type="protein sequence ID" value="KAG5174791.1"/>
    <property type="molecule type" value="Genomic_DNA"/>
</dbReference>
<reference evidence="2" key="1">
    <citation type="submission" date="2021-02" db="EMBL/GenBank/DDBJ databases">
        <title>Psilocybe cubensis genome.</title>
        <authorList>
            <person name="Mckernan K.J."/>
            <person name="Crawford S."/>
            <person name="Trippe A."/>
            <person name="Kane L.T."/>
            <person name="Mclaughlin S."/>
        </authorList>
    </citation>
    <scope>NUCLEOTIDE SEQUENCE [LARGE SCALE GENOMIC DNA]</scope>
    <source>
        <strain evidence="2">MGC-MH-2018</strain>
    </source>
</reference>
<comment type="caution">
    <text evidence="2">The sequence shown here is derived from an EMBL/GenBank/DDBJ whole genome shotgun (WGS) entry which is preliminary data.</text>
</comment>
<dbReference type="GO" id="GO:0051321">
    <property type="term" value="P:meiotic cell cycle"/>
    <property type="evidence" value="ECO:0007669"/>
    <property type="project" value="UniProtKB-KW"/>
</dbReference>
<organism evidence="2">
    <name type="scientific">Psilocybe cubensis</name>
    <name type="common">Psychedelic mushroom</name>
    <name type="synonym">Stropharia cubensis</name>
    <dbReference type="NCBI Taxonomy" id="181762"/>
    <lineage>
        <taxon>Eukaryota</taxon>
        <taxon>Fungi</taxon>
        <taxon>Dikarya</taxon>
        <taxon>Basidiomycota</taxon>
        <taxon>Agaricomycotina</taxon>
        <taxon>Agaricomycetes</taxon>
        <taxon>Agaricomycetidae</taxon>
        <taxon>Agaricales</taxon>
        <taxon>Agaricineae</taxon>
        <taxon>Strophariaceae</taxon>
        <taxon>Psilocybe</taxon>
    </lineage>
</organism>
<evidence type="ECO:0008006" key="3">
    <source>
        <dbReference type="Google" id="ProtNLM"/>
    </source>
</evidence>
<proteinExistence type="predicted"/>
<dbReference type="PANTHER" id="PTHR40375">
    <property type="entry name" value="SPORULATION-SPECIFIC PROTEIN 22"/>
    <property type="match status" value="1"/>
</dbReference>
<dbReference type="PANTHER" id="PTHR40375:SF2">
    <property type="entry name" value="SPORULATION-SPECIFIC PROTEIN 22"/>
    <property type="match status" value="1"/>
</dbReference>
<dbReference type="AlphaFoldDB" id="A0A8H7Y6X5"/>
<evidence type="ECO:0000256" key="1">
    <source>
        <dbReference type="ARBA" id="ARBA00023254"/>
    </source>
</evidence>
<name>A0A8H7Y6X5_PSICU</name>
<keyword evidence="1" id="KW-0469">Meiosis</keyword>
<evidence type="ECO:0000313" key="2">
    <source>
        <dbReference type="EMBL" id="KAG5174791.1"/>
    </source>
</evidence>